<name>A0A6P6U988_COFAR</name>
<proteinExistence type="inferred from homology"/>
<dbReference type="Proteomes" id="UP001652660">
    <property type="component" value="Chromosome 9c"/>
</dbReference>
<reference evidence="11" key="1">
    <citation type="journal article" date="2025" name="Foods">
        <title>Unveiling the Microbial Signatures of Arabica Coffee Cherries: Insights into Ripeness Specific Diversity, Functional Traits, and Implications for Quality and Safety.</title>
        <authorList>
            <consortium name="RefSeq"/>
            <person name="Tenea G.N."/>
            <person name="Cifuentes V."/>
            <person name="Reyes P."/>
            <person name="Cevallos-Vallejos M."/>
        </authorList>
    </citation>
    <scope>NUCLEOTIDE SEQUENCE [LARGE SCALE GENOMIC DNA]</scope>
</reference>
<comment type="subcellular location">
    <subcellularLocation>
        <location evidence="1">Cell membrane</location>
        <topology evidence="1">Single-pass membrane protein</topology>
    </subcellularLocation>
    <subcellularLocation>
        <location evidence="2">Endoplasmic reticulum membrane</location>
        <topology evidence="2">Single-pass membrane protein</topology>
    </subcellularLocation>
</comment>
<feature type="coiled-coil region" evidence="10">
    <location>
        <begin position="125"/>
        <end position="222"/>
    </location>
</feature>
<dbReference type="GeneID" id="113708524"/>
<keyword evidence="4" id="KW-0812">Transmembrane</keyword>
<dbReference type="RefSeq" id="XP_027086791.2">
    <property type="nucleotide sequence ID" value="XM_027230990.2"/>
</dbReference>
<reference evidence="12" key="2">
    <citation type="submission" date="2025-08" db="UniProtKB">
        <authorList>
            <consortium name="RefSeq"/>
        </authorList>
    </citation>
    <scope>IDENTIFICATION</scope>
    <source>
        <tissue evidence="12">Leaves</tissue>
    </source>
</reference>
<dbReference type="InterPro" id="IPR055282">
    <property type="entry name" value="PPI1-4"/>
</dbReference>
<dbReference type="GO" id="GO:0005789">
    <property type="term" value="C:endoplasmic reticulum membrane"/>
    <property type="evidence" value="ECO:0007669"/>
    <property type="project" value="UniProtKB-SubCell"/>
</dbReference>
<sequence>MVPPPYLIPPPAFPQTAGLLVFWVMEILNLEEKVKSAEALIHQKNEARLEIVQRLQKREFDRFHIRTQLENLSLYHGHYKVDAIRYLQGALDEYDHVDEFTKQIKCSFHRLKCGRNSLAEEKQILREIKCAQEQKEKSCANLEAKSWGHWQLGEVLLNSKESIKSQLDRLYNELEGESKQQKAYYSKIKGLQKRLPPVEREISSLEKKLEKIDCERKELYEHLEQLRGCVDACSGL</sequence>
<keyword evidence="6" id="KW-1133">Transmembrane helix</keyword>
<keyword evidence="11" id="KW-1185">Reference proteome</keyword>
<comment type="similarity">
    <text evidence="9">Belongs to the plant Proton pump-interactor protein family.</text>
</comment>
<dbReference type="GO" id="GO:0005886">
    <property type="term" value="C:plasma membrane"/>
    <property type="evidence" value="ECO:0007669"/>
    <property type="project" value="UniProtKB-SubCell"/>
</dbReference>
<gene>
    <name evidence="12" type="primary">LOC113708524</name>
</gene>
<organism evidence="11 12">
    <name type="scientific">Coffea arabica</name>
    <name type="common">Arabian coffee</name>
    <dbReference type="NCBI Taxonomy" id="13443"/>
    <lineage>
        <taxon>Eukaryota</taxon>
        <taxon>Viridiplantae</taxon>
        <taxon>Streptophyta</taxon>
        <taxon>Embryophyta</taxon>
        <taxon>Tracheophyta</taxon>
        <taxon>Spermatophyta</taxon>
        <taxon>Magnoliopsida</taxon>
        <taxon>eudicotyledons</taxon>
        <taxon>Gunneridae</taxon>
        <taxon>Pentapetalae</taxon>
        <taxon>asterids</taxon>
        <taxon>lamiids</taxon>
        <taxon>Gentianales</taxon>
        <taxon>Rubiaceae</taxon>
        <taxon>Ixoroideae</taxon>
        <taxon>Gardenieae complex</taxon>
        <taxon>Bertiereae - Coffeeae clade</taxon>
        <taxon>Coffeeae</taxon>
        <taxon>Coffea</taxon>
    </lineage>
</organism>
<keyword evidence="7 10" id="KW-0175">Coiled coil</keyword>
<evidence type="ECO:0000256" key="5">
    <source>
        <dbReference type="ARBA" id="ARBA00022824"/>
    </source>
</evidence>
<evidence type="ECO:0000313" key="12">
    <source>
        <dbReference type="RefSeq" id="XP_027086791.2"/>
    </source>
</evidence>
<evidence type="ECO:0000256" key="7">
    <source>
        <dbReference type="ARBA" id="ARBA00023054"/>
    </source>
</evidence>
<evidence type="ECO:0008006" key="13">
    <source>
        <dbReference type="Google" id="ProtNLM"/>
    </source>
</evidence>
<evidence type="ECO:0000256" key="10">
    <source>
        <dbReference type="SAM" id="Coils"/>
    </source>
</evidence>
<keyword evidence="5" id="KW-0256">Endoplasmic reticulum</keyword>
<keyword evidence="3" id="KW-1003">Cell membrane</keyword>
<evidence type="ECO:0000256" key="6">
    <source>
        <dbReference type="ARBA" id="ARBA00022989"/>
    </source>
</evidence>
<dbReference type="AlphaFoldDB" id="A0A6P6U988"/>
<dbReference type="PANTHER" id="PTHR32219">
    <property type="entry name" value="RNA-BINDING PROTEIN YLMH-RELATED"/>
    <property type="match status" value="1"/>
</dbReference>
<keyword evidence="8" id="KW-0472">Membrane</keyword>
<dbReference type="OrthoDB" id="1300357at2759"/>
<evidence type="ECO:0000256" key="8">
    <source>
        <dbReference type="ARBA" id="ARBA00023136"/>
    </source>
</evidence>
<evidence type="ECO:0000256" key="1">
    <source>
        <dbReference type="ARBA" id="ARBA00004162"/>
    </source>
</evidence>
<evidence type="ECO:0000256" key="9">
    <source>
        <dbReference type="ARBA" id="ARBA00038080"/>
    </source>
</evidence>
<evidence type="ECO:0000256" key="3">
    <source>
        <dbReference type="ARBA" id="ARBA00022475"/>
    </source>
</evidence>
<accession>A0A6P6U988</accession>
<evidence type="ECO:0000256" key="2">
    <source>
        <dbReference type="ARBA" id="ARBA00004389"/>
    </source>
</evidence>
<protein>
    <recommendedName>
        <fullName evidence="13">Proton pump-interactor 1-like</fullName>
    </recommendedName>
</protein>
<evidence type="ECO:0000313" key="11">
    <source>
        <dbReference type="Proteomes" id="UP001652660"/>
    </source>
</evidence>
<evidence type="ECO:0000256" key="4">
    <source>
        <dbReference type="ARBA" id="ARBA00022692"/>
    </source>
</evidence>
<dbReference type="PANTHER" id="PTHR32219:SF2">
    <property type="entry name" value="PROTON PUMP-INTERACTOR 1"/>
    <property type="match status" value="1"/>
</dbReference>